<evidence type="ECO:0000313" key="2">
    <source>
        <dbReference type="Proteomes" id="UP000265703"/>
    </source>
</evidence>
<evidence type="ECO:0000313" key="1">
    <source>
        <dbReference type="EMBL" id="RIA93894.1"/>
    </source>
</evidence>
<proteinExistence type="predicted"/>
<dbReference type="SUPFAM" id="SSF52047">
    <property type="entry name" value="RNI-like"/>
    <property type="match status" value="1"/>
</dbReference>
<evidence type="ECO:0008006" key="3">
    <source>
        <dbReference type="Google" id="ProtNLM"/>
    </source>
</evidence>
<reference evidence="1 2" key="1">
    <citation type="submission" date="2018-06" db="EMBL/GenBank/DDBJ databases">
        <title>Comparative genomics reveals the genomic features of Rhizophagus irregularis, R. cerebriforme, R. diaphanum and Gigaspora rosea, and their symbiotic lifestyle signature.</title>
        <authorList>
            <person name="Morin E."/>
            <person name="San Clemente H."/>
            <person name="Chen E.C.H."/>
            <person name="De La Providencia I."/>
            <person name="Hainaut M."/>
            <person name="Kuo A."/>
            <person name="Kohler A."/>
            <person name="Murat C."/>
            <person name="Tang N."/>
            <person name="Roy S."/>
            <person name="Loubradou J."/>
            <person name="Henrissat B."/>
            <person name="Grigoriev I.V."/>
            <person name="Corradi N."/>
            <person name="Roux C."/>
            <person name="Martin F.M."/>
        </authorList>
    </citation>
    <scope>NUCLEOTIDE SEQUENCE [LARGE SCALE GENOMIC DNA]</scope>
    <source>
        <strain evidence="1 2">DAOM 227022</strain>
    </source>
</reference>
<name>A0A397TG94_9GLOM</name>
<sequence length="520" mass="61179">MASQLPADCLREIFRYVEQNSRRIHDLRSCLLVNRIWCDTTAPILWKNPIGINWENEDTENLFDCYHPKSNEFWERFARTIFSCLPFESRELIKKNNIRLNIRIFDITTFNYVNFVQYLSYRIILRCIGAILVDNIGYYENILENEIWKMFMDKNSAIKYLEPTYISIYYFPGGITCLQDLAELECSTNVSTKFYFDLAQFCRNIQRMSIEICESDINDNPGLLSLIELQNGLKELRLSSENRTFNKLGEVLIKQADTLTSLYFINFICIPIGSLNQLVNIKKIYVNFPYGYYFRPLNFINLPRIEILNIQGGNGNNYDDLSLFKKYSQIIEKTQGTIRELFVDIDEWPEVEGDIIHFIKTLIEYCPMLESARIWFVDGYLEIFEELLISCAHLKKLMIESTSVTGFWNATDVRPLFKILANKTNNLNDLTFVGIINFSSEDLIEFLESWRGKKKLYLAFSHNSNLTRQHRDIFETYKLEGVLKGWKILNDDDVGNNRTHEDDDMESDTPSENVMFDIYY</sequence>
<keyword evidence="2" id="KW-1185">Reference proteome</keyword>
<dbReference type="AlphaFoldDB" id="A0A397TG94"/>
<protein>
    <recommendedName>
        <fullName evidence="3">F-box domain-containing protein</fullName>
    </recommendedName>
</protein>
<gene>
    <name evidence="1" type="ORF">C1645_818754</name>
</gene>
<dbReference type="OrthoDB" id="2308062at2759"/>
<dbReference type="InterPro" id="IPR032675">
    <property type="entry name" value="LRR_dom_sf"/>
</dbReference>
<dbReference type="Gene3D" id="3.80.10.10">
    <property type="entry name" value="Ribonuclease Inhibitor"/>
    <property type="match status" value="1"/>
</dbReference>
<dbReference type="Proteomes" id="UP000265703">
    <property type="component" value="Unassembled WGS sequence"/>
</dbReference>
<accession>A0A397TG94</accession>
<dbReference type="EMBL" id="QKYT01000094">
    <property type="protein sequence ID" value="RIA93894.1"/>
    <property type="molecule type" value="Genomic_DNA"/>
</dbReference>
<organism evidence="1 2">
    <name type="scientific">Glomus cerebriforme</name>
    <dbReference type="NCBI Taxonomy" id="658196"/>
    <lineage>
        <taxon>Eukaryota</taxon>
        <taxon>Fungi</taxon>
        <taxon>Fungi incertae sedis</taxon>
        <taxon>Mucoromycota</taxon>
        <taxon>Glomeromycotina</taxon>
        <taxon>Glomeromycetes</taxon>
        <taxon>Glomerales</taxon>
        <taxon>Glomeraceae</taxon>
        <taxon>Glomus</taxon>
    </lineage>
</organism>
<comment type="caution">
    <text evidence="1">The sequence shown here is derived from an EMBL/GenBank/DDBJ whole genome shotgun (WGS) entry which is preliminary data.</text>
</comment>